<dbReference type="GO" id="GO:0004252">
    <property type="term" value="F:serine-type endopeptidase activity"/>
    <property type="evidence" value="ECO:0007669"/>
    <property type="project" value="InterPro"/>
</dbReference>
<dbReference type="Gene3D" id="3.40.50.200">
    <property type="entry name" value="Peptidase S8/S53 domain"/>
    <property type="match status" value="1"/>
</dbReference>
<evidence type="ECO:0000256" key="1">
    <source>
        <dbReference type="SAM" id="MobiDB-lite"/>
    </source>
</evidence>
<organism evidence="2 3">
    <name type="scientific">Candidatus Segetimicrobium genomatis</name>
    <dbReference type="NCBI Taxonomy" id="2569760"/>
    <lineage>
        <taxon>Bacteria</taxon>
        <taxon>Bacillati</taxon>
        <taxon>Candidatus Sysuimicrobiota</taxon>
        <taxon>Candidatus Sysuimicrobiia</taxon>
        <taxon>Candidatus Sysuimicrobiales</taxon>
        <taxon>Candidatus Segetimicrobiaceae</taxon>
        <taxon>Candidatus Segetimicrobium</taxon>
    </lineage>
</organism>
<name>A0A537JBQ5_9BACT</name>
<reference evidence="2 3" key="1">
    <citation type="journal article" date="2019" name="Nat. Microbiol.">
        <title>Mediterranean grassland soil C-N compound turnover is dependent on rainfall and depth, and is mediated by genomically divergent microorganisms.</title>
        <authorList>
            <person name="Diamond S."/>
            <person name="Andeer P.F."/>
            <person name="Li Z."/>
            <person name="Crits-Christoph A."/>
            <person name="Burstein D."/>
            <person name="Anantharaman K."/>
            <person name="Lane K.R."/>
            <person name="Thomas B.C."/>
            <person name="Pan C."/>
            <person name="Northen T.R."/>
            <person name="Banfield J.F."/>
        </authorList>
    </citation>
    <scope>NUCLEOTIDE SEQUENCE [LARGE SCALE GENOMIC DNA]</scope>
    <source>
        <strain evidence="2">NP_6</strain>
    </source>
</reference>
<proteinExistence type="predicted"/>
<dbReference type="GO" id="GO:0006508">
    <property type="term" value="P:proteolysis"/>
    <property type="evidence" value="ECO:0007669"/>
    <property type="project" value="InterPro"/>
</dbReference>
<dbReference type="AlphaFoldDB" id="A0A537JBQ5"/>
<feature type="region of interest" description="Disordered" evidence="1">
    <location>
        <begin position="1"/>
        <end position="26"/>
    </location>
</feature>
<dbReference type="EMBL" id="VBAN01000238">
    <property type="protein sequence ID" value="TMI80772.1"/>
    <property type="molecule type" value="Genomic_DNA"/>
</dbReference>
<evidence type="ECO:0000313" key="3">
    <source>
        <dbReference type="Proteomes" id="UP000318093"/>
    </source>
</evidence>
<sequence length="64" mass="6530">MPASDFTDIGPVTFGTGAGPTTLNSNAEYGMGIPGMPTTAGWDLTTGFGSPNAHDFVLDLTLQP</sequence>
<dbReference type="Proteomes" id="UP000318093">
    <property type="component" value="Unassembled WGS sequence"/>
</dbReference>
<accession>A0A537JBQ5</accession>
<comment type="caution">
    <text evidence="2">The sequence shown here is derived from an EMBL/GenBank/DDBJ whole genome shotgun (WGS) entry which is preliminary data.</text>
</comment>
<protein>
    <submittedName>
        <fullName evidence="2">Uncharacterized protein</fullName>
    </submittedName>
</protein>
<evidence type="ECO:0000313" key="2">
    <source>
        <dbReference type="EMBL" id="TMI80772.1"/>
    </source>
</evidence>
<gene>
    <name evidence="2" type="ORF">E6H03_07765</name>
</gene>
<dbReference type="InterPro" id="IPR036852">
    <property type="entry name" value="Peptidase_S8/S53_dom_sf"/>
</dbReference>